<protein>
    <recommendedName>
        <fullName evidence="2">DUF7605 domain-containing protein</fullName>
    </recommendedName>
</protein>
<dbReference type="InterPro" id="IPR056024">
    <property type="entry name" value="DUF7605"/>
</dbReference>
<proteinExistence type="predicted"/>
<name>A0A6A6V261_9PLEO</name>
<evidence type="ECO:0000313" key="3">
    <source>
        <dbReference type="EMBL" id="KAF2744628.1"/>
    </source>
</evidence>
<gene>
    <name evidence="3" type="ORF">M011DRAFT_479663</name>
</gene>
<organism evidence="3 4">
    <name type="scientific">Sporormia fimetaria CBS 119925</name>
    <dbReference type="NCBI Taxonomy" id="1340428"/>
    <lineage>
        <taxon>Eukaryota</taxon>
        <taxon>Fungi</taxon>
        <taxon>Dikarya</taxon>
        <taxon>Ascomycota</taxon>
        <taxon>Pezizomycotina</taxon>
        <taxon>Dothideomycetes</taxon>
        <taxon>Pleosporomycetidae</taxon>
        <taxon>Pleosporales</taxon>
        <taxon>Sporormiaceae</taxon>
        <taxon>Sporormia</taxon>
    </lineage>
</organism>
<evidence type="ECO:0000256" key="1">
    <source>
        <dbReference type="SAM" id="Coils"/>
    </source>
</evidence>
<keyword evidence="1" id="KW-0175">Coiled coil</keyword>
<dbReference type="AlphaFoldDB" id="A0A6A6V261"/>
<dbReference type="OrthoDB" id="5427350at2759"/>
<reference evidence="3" key="1">
    <citation type="journal article" date="2020" name="Stud. Mycol.">
        <title>101 Dothideomycetes genomes: a test case for predicting lifestyles and emergence of pathogens.</title>
        <authorList>
            <person name="Haridas S."/>
            <person name="Albert R."/>
            <person name="Binder M."/>
            <person name="Bloem J."/>
            <person name="Labutti K."/>
            <person name="Salamov A."/>
            <person name="Andreopoulos B."/>
            <person name="Baker S."/>
            <person name="Barry K."/>
            <person name="Bills G."/>
            <person name="Bluhm B."/>
            <person name="Cannon C."/>
            <person name="Castanera R."/>
            <person name="Culley D."/>
            <person name="Daum C."/>
            <person name="Ezra D."/>
            <person name="Gonzalez J."/>
            <person name="Henrissat B."/>
            <person name="Kuo A."/>
            <person name="Liang C."/>
            <person name="Lipzen A."/>
            <person name="Lutzoni F."/>
            <person name="Magnuson J."/>
            <person name="Mondo S."/>
            <person name="Nolan M."/>
            <person name="Ohm R."/>
            <person name="Pangilinan J."/>
            <person name="Park H.-J."/>
            <person name="Ramirez L."/>
            <person name="Alfaro M."/>
            <person name="Sun H."/>
            <person name="Tritt A."/>
            <person name="Yoshinaga Y."/>
            <person name="Zwiers L.-H."/>
            <person name="Turgeon B."/>
            <person name="Goodwin S."/>
            <person name="Spatafora J."/>
            <person name="Crous P."/>
            <person name="Grigoriev I."/>
        </authorList>
    </citation>
    <scope>NUCLEOTIDE SEQUENCE</scope>
    <source>
        <strain evidence="3">CBS 119925</strain>
    </source>
</reference>
<accession>A0A6A6V261</accession>
<dbReference type="EMBL" id="MU006587">
    <property type="protein sequence ID" value="KAF2744628.1"/>
    <property type="molecule type" value="Genomic_DNA"/>
</dbReference>
<keyword evidence="4" id="KW-1185">Reference proteome</keyword>
<feature type="coiled-coil region" evidence="1">
    <location>
        <begin position="26"/>
        <end position="60"/>
    </location>
</feature>
<feature type="domain" description="DUF7605" evidence="2">
    <location>
        <begin position="230"/>
        <end position="412"/>
    </location>
</feature>
<dbReference type="Proteomes" id="UP000799440">
    <property type="component" value="Unassembled WGS sequence"/>
</dbReference>
<sequence>MILNHTDANLENDEGTKFPSEEMIKLRDLRTQIDKFADEERNLEERRDEIEEDLDHNDKETLPAIRSRLKYVKEVKRTLGREGFELRVLARNRTASDAFRKKHKRLTGADLLVFCVSSVEYNKHLQGYDLDDTPSLSLEATGIPDLRRHLCLLLANGRFNTLKDQLEHSIPELLSNLNLSWSADDSDLRQTIMPLVEKRQKEAQSLVRDTCRKHLARFHSLTKDAMDKESPHWVKQTGILAQQWRKIDPRSYGYLMKKDGRHVIKKFSHSYDFNSQLLLAVTRTLNPIFPMGSVKPDDEFLTELTQTSLNPLDTLDRDLSSSPLSFHPVVIKIQKGIREYRKPAARKYCLSTINEYSKEMRHIRDAAVALGSGGTEAYFPDLIADVYNSAANAAGRGLHAMRCDRFESGLSSPTGPFYQLAGKIEEEVKGKLDQSESAIVAKVDKAYTTVRRDAERACPGRDKRNPVTIQFYEFYKAVIAKAELRLNEQALPAFECATRL</sequence>
<evidence type="ECO:0000259" key="2">
    <source>
        <dbReference type="Pfam" id="PF24564"/>
    </source>
</evidence>
<evidence type="ECO:0000313" key="4">
    <source>
        <dbReference type="Proteomes" id="UP000799440"/>
    </source>
</evidence>
<dbReference type="Pfam" id="PF24564">
    <property type="entry name" value="DUF7605"/>
    <property type="match status" value="1"/>
</dbReference>